<dbReference type="InterPro" id="IPR034464">
    <property type="entry name" value="PAR10_RRM1_2"/>
</dbReference>
<dbReference type="Proteomes" id="UP000261620">
    <property type="component" value="Unplaced"/>
</dbReference>
<dbReference type="CDD" id="cd12547">
    <property type="entry name" value="RRM1_2_PAR10"/>
    <property type="match status" value="1"/>
</dbReference>
<dbReference type="InterPro" id="IPR035979">
    <property type="entry name" value="RBD_domain_sf"/>
</dbReference>
<accession>A0A3Q4BZK5</accession>
<dbReference type="Gene3D" id="3.30.70.330">
    <property type="match status" value="1"/>
</dbReference>
<dbReference type="Pfam" id="PF23085">
    <property type="entry name" value="RRM_PARP14_3"/>
    <property type="match status" value="1"/>
</dbReference>
<organism evidence="1 2">
    <name type="scientific">Mola mola</name>
    <name type="common">Ocean sunfish</name>
    <name type="synonym">Tetraodon mola</name>
    <dbReference type="NCBI Taxonomy" id="94237"/>
    <lineage>
        <taxon>Eukaryota</taxon>
        <taxon>Metazoa</taxon>
        <taxon>Chordata</taxon>
        <taxon>Craniata</taxon>
        <taxon>Vertebrata</taxon>
        <taxon>Euteleostomi</taxon>
        <taxon>Actinopterygii</taxon>
        <taxon>Neopterygii</taxon>
        <taxon>Teleostei</taxon>
        <taxon>Neoteleostei</taxon>
        <taxon>Acanthomorphata</taxon>
        <taxon>Eupercaria</taxon>
        <taxon>Tetraodontiformes</taxon>
        <taxon>Molidae</taxon>
        <taxon>Mola</taxon>
    </lineage>
</organism>
<proteinExistence type="predicted"/>
<evidence type="ECO:0008006" key="3">
    <source>
        <dbReference type="Google" id="ProtNLM"/>
    </source>
</evidence>
<dbReference type="OMA" id="YLCSEMM"/>
<dbReference type="InterPro" id="IPR012677">
    <property type="entry name" value="Nucleotide-bd_a/b_plait_sf"/>
</dbReference>
<sequence length="150" mass="16676">MPVENPEDRTVEVRPLPPSVDEELLSLYFENKRRSGGGPLVSIKKKGDSAVLVFEEAEAAAQVLSKGGHILHNVELSVRKPVPKDRCRLLLQGINPSTNIDMIELYVEKMMGLNTTDYILHPTLGRDCILIHLNQPFSTGDSSCLERVMP</sequence>
<dbReference type="SUPFAM" id="SSF54928">
    <property type="entry name" value="RNA-binding domain, RBD"/>
    <property type="match status" value="1"/>
</dbReference>
<reference evidence="1" key="1">
    <citation type="submission" date="2025-08" db="UniProtKB">
        <authorList>
            <consortium name="Ensembl"/>
        </authorList>
    </citation>
    <scope>IDENTIFICATION</scope>
</reference>
<name>A0A3Q4BZK5_MOLML</name>
<reference evidence="1" key="2">
    <citation type="submission" date="2025-09" db="UniProtKB">
        <authorList>
            <consortium name="Ensembl"/>
        </authorList>
    </citation>
    <scope>IDENTIFICATION</scope>
</reference>
<keyword evidence="2" id="KW-1185">Reference proteome</keyword>
<evidence type="ECO:0000313" key="1">
    <source>
        <dbReference type="Ensembl" id="ENSMMOP00000028112.1"/>
    </source>
</evidence>
<protein>
    <recommendedName>
        <fullName evidence="3">RRM domain-containing protein</fullName>
    </recommendedName>
</protein>
<dbReference type="AlphaFoldDB" id="A0A3Q4BZK5"/>
<dbReference type="GO" id="GO:0003676">
    <property type="term" value="F:nucleic acid binding"/>
    <property type="evidence" value="ECO:0007669"/>
    <property type="project" value="InterPro"/>
</dbReference>
<evidence type="ECO:0000313" key="2">
    <source>
        <dbReference type="Proteomes" id="UP000261620"/>
    </source>
</evidence>
<dbReference type="Ensembl" id="ENSMMOT00000028588.1">
    <property type="protein sequence ID" value="ENSMMOP00000028112.1"/>
    <property type="gene ID" value="ENSMMOG00000021241.1"/>
</dbReference>